<dbReference type="PANTHER" id="PTHR21228:SF40">
    <property type="entry name" value="LD45607P"/>
    <property type="match status" value="1"/>
</dbReference>
<dbReference type="PANTHER" id="PTHR21228">
    <property type="entry name" value="FAST LEU-RICH DOMAIN-CONTAINING"/>
    <property type="match status" value="1"/>
</dbReference>
<gene>
    <name evidence="3" type="ORF">QTG54_016139</name>
</gene>
<feature type="compositionally biased region" description="Polar residues" evidence="1">
    <location>
        <begin position="233"/>
        <end position="250"/>
    </location>
</feature>
<dbReference type="GO" id="GO:0003723">
    <property type="term" value="F:RNA binding"/>
    <property type="evidence" value="ECO:0007669"/>
    <property type="project" value="TreeGrafter"/>
</dbReference>
<dbReference type="InterPro" id="IPR013584">
    <property type="entry name" value="RAP"/>
</dbReference>
<evidence type="ECO:0000313" key="3">
    <source>
        <dbReference type="EMBL" id="KAK1733162.1"/>
    </source>
</evidence>
<dbReference type="GO" id="GO:0000963">
    <property type="term" value="P:mitochondrial RNA processing"/>
    <property type="evidence" value="ECO:0007669"/>
    <property type="project" value="TreeGrafter"/>
</dbReference>
<feature type="region of interest" description="Disordered" evidence="1">
    <location>
        <begin position="1"/>
        <end position="170"/>
    </location>
</feature>
<dbReference type="SMART" id="SM00952">
    <property type="entry name" value="RAP"/>
    <property type="match status" value="1"/>
</dbReference>
<name>A0AAD8XTD0_9STRA</name>
<reference evidence="3" key="1">
    <citation type="submission" date="2023-06" db="EMBL/GenBank/DDBJ databases">
        <title>Survivors Of The Sea: Transcriptome response of Skeletonema marinoi to long-term dormancy.</title>
        <authorList>
            <person name="Pinder M.I.M."/>
            <person name="Kourtchenko O."/>
            <person name="Robertson E.K."/>
            <person name="Larsson T."/>
            <person name="Maumus F."/>
            <person name="Osuna-Cruz C.M."/>
            <person name="Vancaester E."/>
            <person name="Stenow R."/>
            <person name="Vandepoele K."/>
            <person name="Ploug H."/>
            <person name="Bruchert V."/>
            <person name="Godhe A."/>
            <person name="Topel M."/>
        </authorList>
    </citation>
    <scope>NUCLEOTIDE SEQUENCE</scope>
    <source>
        <strain evidence="3">R05AC</strain>
    </source>
</reference>
<protein>
    <submittedName>
        <fullName evidence="3">RAP domain-containing protein</fullName>
    </submittedName>
</protein>
<feature type="domain" description="RAP" evidence="2">
    <location>
        <begin position="824"/>
        <end position="884"/>
    </location>
</feature>
<dbReference type="AlphaFoldDB" id="A0AAD8XTD0"/>
<proteinExistence type="predicted"/>
<dbReference type="InterPro" id="IPR058917">
    <property type="entry name" value="RESC6_dom"/>
</dbReference>
<accession>A0AAD8XTD0</accession>
<dbReference type="PROSITE" id="PS51286">
    <property type="entry name" value="RAP"/>
    <property type="match status" value="1"/>
</dbReference>
<evidence type="ECO:0000313" key="4">
    <source>
        <dbReference type="Proteomes" id="UP001224775"/>
    </source>
</evidence>
<feature type="compositionally biased region" description="Basic and acidic residues" evidence="1">
    <location>
        <begin position="42"/>
        <end position="68"/>
    </location>
</feature>
<feature type="compositionally biased region" description="Basic and acidic residues" evidence="1">
    <location>
        <begin position="145"/>
        <end position="155"/>
    </location>
</feature>
<keyword evidence="4" id="KW-1185">Reference proteome</keyword>
<evidence type="ECO:0000259" key="2">
    <source>
        <dbReference type="PROSITE" id="PS51286"/>
    </source>
</evidence>
<evidence type="ECO:0000256" key="1">
    <source>
        <dbReference type="SAM" id="MobiDB-lite"/>
    </source>
</evidence>
<dbReference type="Pfam" id="PF26188">
    <property type="entry name" value="RESC6"/>
    <property type="match status" value="2"/>
</dbReference>
<dbReference type="Pfam" id="PF08373">
    <property type="entry name" value="RAP"/>
    <property type="match status" value="1"/>
</dbReference>
<comment type="caution">
    <text evidence="3">The sequence shown here is derived from an EMBL/GenBank/DDBJ whole genome shotgun (WGS) entry which is preliminary data.</text>
</comment>
<organism evidence="3 4">
    <name type="scientific">Skeletonema marinoi</name>
    <dbReference type="NCBI Taxonomy" id="267567"/>
    <lineage>
        <taxon>Eukaryota</taxon>
        <taxon>Sar</taxon>
        <taxon>Stramenopiles</taxon>
        <taxon>Ochrophyta</taxon>
        <taxon>Bacillariophyta</taxon>
        <taxon>Coscinodiscophyceae</taxon>
        <taxon>Thalassiosirophycidae</taxon>
        <taxon>Thalassiosirales</taxon>
        <taxon>Skeletonemataceae</taxon>
        <taxon>Skeletonema</taxon>
        <taxon>Skeletonema marinoi-dohrnii complex</taxon>
    </lineage>
</organism>
<sequence length="888" mass="101115">MSGQSYSHYMRPQDRDGGNCASGRGRSPHQHQASSLARSRGRSYENHRHYERDMRGEARRDQYHRSRSSDYAPHSRSHRSRSFDPHATQHNYSSSSNNSSQRNSSYHDHSSRKRSRSPSRPNHRNLQNNEYERSSRPNRSFGHGRPKDTRYERRPLAPTNTNGNGADMHRAPANEFHRAKNTENYANASYGSDMNNMNNYHSNYYQSQSRYDHPKNTSQMRRPIASRQYFASNPQSWQQSNSTKTQNVQSAPRFDNNHTIPELSQIAYTNLTAMTPAAAAAFWNKVSKQMSGRNASNSRLPSHHDELGHHFNQIFEHTTRTLSLFGSIDLFQTIYSMAKIVNVLRRHGGRRRGDDIIDMLSSLLLNHDKTPKRSLFLSFAIASRDKLNNSDARGLSNIAYAYALIKYVPEFDDESDLFDHVAIQAARRRVEFNAQDISNMMWAYATVDKPHALLFQAMADQIAAYEHLGEFKHPQDFSNMMWAYAKAGVSHASFFEKMADHVARLDVLYGFEPQALSNIVWAYAKAVVSHPKLFERVANHIVSFGNLSRFDPQALSNTVWAYAKAGFNHPELFEKVANHIVASDNLDTFDPQALSNTLWAYAKAGFNHPELFEKIANHIVASDKMDRFDPQNLSSTIWAYATAQVPHPKLFKKVADAAIRSKGEFDSQPVANLLWANATVGVTDKQLFLSFVPTAAKLIESYNNQHLANIAWAYAVADVDAPTLFNKNFIKKCVEKEDGFKMEGLFQLHQWHLWQSKEKAHPGLPVDLQEACYNEFISEEPTVSKLQEDVVAQLSNIGLDPKEEVLMGSGYRIDALVEVNGKNIGIEVDGPYHFIGRSKSPLGSTILKRRQVPSIDNIELVSVPYWEWDEVGNDEVKKQEYLRRLLGL</sequence>
<dbReference type="GO" id="GO:0035770">
    <property type="term" value="C:ribonucleoprotein granule"/>
    <property type="evidence" value="ECO:0007669"/>
    <property type="project" value="TreeGrafter"/>
</dbReference>
<feature type="compositionally biased region" description="Low complexity" evidence="1">
    <location>
        <begin position="91"/>
        <end position="104"/>
    </location>
</feature>
<dbReference type="InterPro" id="IPR050870">
    <property type="entry name" value="FAST_kinase"/>
</dbReference>
<feature type="region of interest" description="Disordered" evidence="1">
    <location>
        <begin position="233"/>
        <end position="257"/>
    </location>
</feature>
<dbReference type="GO" id="GO:0005759">
    <property type="term" value="C:mitochondrial matrix"/>
    <property type="evidence" value="ECO:0007669"/>
    <property type="project" value="TreeGrafter"/>
</dbReference>
<dbReference type="GO" id="GO:0044528">
    <property type="term" value="P:regulation of mitochondrial mRNA stability"/>
    <property type="evidence" value="ECO:0007669"/>
    <property type="project" value="TreeGrafter"/>
</dbReference>
<dbReference type="Proteomes" id="UP001224775">
    <property type="component" value="Unassembled WGS sequence"/>
</dbReference>
<dbReference type="EMBL" id="JATAAI010000053">
    <property type="protein sequence ID" value="KAK1733162.1"/>
    <property type="molecule type" value="Genomic_DNA"/>
</dbReference>
<feature type="compositionally biased region" description="Basic residues" evidence="1">
    <location>
        <begin position="110"/>
        <end position="123"/>
    </location>
</feature>